<dbReference type="OrthoDB" id="130592at135619"/>
<reference evidence="1 2" key="1">
    <citation type="submission" date="2018-06" db="EMBL/GenBank/DDBJ databases">
        <title>Marinomonas sp. YLB-05 draft genome sequence.</title>
        <authorList>
            <person name="Yu L."/>
            <person name="Tang X."/>
        </authorList>
    </citation>
    <scope>NUCLEOTIDE SEQUENCE [LARGE SCALE GENOMIC DNA]</scope>
    <source>
        <strain evidence="1 2">YLB-05</strain>
    </source>
</reference>
<organism evidence="1 2">
    <name type="scientific">Marinomonas piezotolerans</name>
    <dbReference type="NCBI Taxonomy" id="2213058"/>
    <lineage>
        <taxon>Bacteria</taxon>
        <taxon>Pseudomonadati</taxon>
        <taxon>Pseudomonadota</taxon>
        <taxon>Gammaproteobacteria</taxon>
        <taxon>Oceanospirillales</taxon>
        <taxon>Oceanospirillaceae</taxon>
        <taxon>Marinomonas</taxon>
    </lineage>
</organism>
<protein>
    <submittedName>
        <fullName evidence="1">Uncharacterized protein</fullName>
    </submittedName>
</protein>
<comment type="caution">
    <text evidence="1">The sequence shown here is derived from an EMBL/GenBank/DDBJ whole genome shotgun (WGS) entry which is preliminary data.</text>
</comment>
<evidence type="ECO:0000313" key="2">
    <source>
        <dbReference type="Proteomes" id="UP000254326"/>
    </source>
</evidence>
<gene>
    <name evidence="1" type="ORF">DN730_09945</name>
</gene>
<sequence>MLDQIRYLGYVLKESTFKNQEVVSEGGFINLSSTLRDEVEGYIDEDKDHLFTLTVDAMLQGMDKDKVTVVFQCEQTLQLEFVCFDGPSKNTEDDIKKCVQDESWFFQNFVDLAVKTSVEKTLSDTSFENISIPPFSRRSSES</sequence>
<dbReference type="EMBL" id="QKRA01000003">
    <property type="protein sequence ID" value="RDL44695.1"/>
    <property type="molecule type" value="Genomic_DNA"/>
</dbReference>
<dbReference type="Proteomes" id="UP000254326">
    <property type="component" value="Unassembled WGS sequence"/>
</dbReference>
<dbReference type="RefSeq" id="WP_115467958.1">
    <property type="nucleotide sequence ID" value="NZ_QKRA01000003.1"/>
</dbReference>
<evidence type="ECO:0000313" key="1">
    <source>
        <dbReference type="EMBL" id="RDL44695.1"/>
    </source>
</evidence>
<name>A0A370UAA6_9GAMM</name>
<keyword evidence="2" id="KW-1185">Reference proteome</keyword>
<accession>A0A370UAA6</accession>
<proteinExistence type="predicted"/>
<dbReference type="AlphaFoldDB" id="A0A370UAA6"/>